<dbReference type="PROSITE" id="PS50995">
    <property type="entry name" value="HTH_MARR_2"/>
    <property type="match status" value="1"/>
</dbReference>
<evidence type="ECO:0000313" key="2">
    <source>
        <dbReference type="EMBL" id="SFL23884.1"/>
    </source>
</evidence>
<proteinExistence type="predicted"/>
<dbReference type="InterPro" id="IPR039422">
    <property type="entry name" value="MarR/SlyA-like"/>
</dbReference>
<dbReference type="SMART" id="SM00347">
    <property type="entry name" value="HTH_MARR"/>
    <property type="match status" value="1"/>
</dbReference>
<organism evidence="2 3">
    <name type="scientific">Geodermatophilus ruber</name>
    <dbReference type="NCBI Taxonomy" id="504800"/>
    <lineage>
        <taxon>Bacteria</taxon>
        <taxon>Bacillati</taxon>
        <taxon>Actinomycetota</taxon>
        <taxon>Actinomycetes</taxon>
        <taxon>Geodermatophilales</taxon>
        <taxon>Geodermatophilaceae</taxon>
        <taxon>Geodermatophilus</taxon>
    </lineage>
</organism>
<dbReference type="Gene3D" id="1.10.10.10">
    <property type="entry name" value="Winged helix-like DNA-binding domain superfamily/Winged helix DNA-binding domain"/>
    <property type="match status" value="1"/>
</dbReference>
<dbReference type="InterPro" id="IPR000835">
    <property type="entry name" value="HTH_MarR-typ"/>
</dbReference>
<dbReference type="SUPFAM" id="SSF46785">
    <property type="entry name" value="Winged helix' DNA-binding domain"/>
    <property type="match status" value="1"/>
</dbReference>
<dbReference type="PANTHER" id="PTHR33164">
    <property type="entry name" value="TRANSCRIPTIONAL REGULATOR, MARR FAMILY"/>
    <property type="match status" value="1"/>
</dbReference>
<dbReference type="PANTHER" id="PTHR33164:SF101">
    <property type="entry name" value="TRANSCRIPTIONAL REPRESSOR MPRA"/>
    <property type="match status" value="1"/>
</dbReference>
<reference evidence="2 3" key="1">
    <citation type="submission" date="2016-10" db="EMBL/GenBank/DDBJ databases">
        <authorList>
            <person name="de Groot N.N."/>
        </authorList>
    </citation>
    <scope>NUCLEOTIDE SEQUENCE [LARGE SCALE GENOMIC DNA]</scope>
    <source>
        <strain evidence="2 3">DSM 45317</strain>
    </source>
</reference>
<dbReference type="InterPro" id="IPR036390">
    <property type="entry name" value="WH_DNA-bd_sf"/>
</dbReference>
<dbReference type="Proteomes" id="UP000199152">
    <property type="component" value="Unassembled WGS sequence"/>
</dbReference>
<feature type="domain" description="HTH marR-type" evidence="1">
    <location>
        <begin position="21"/>
        <end position="156"/>
    </location>
</feature>
<dbReference type="STRING" id="504800.SAMN04488085_108107"/>
<dbReference type="GO" id="GO:0003700">
    <property type="term" value="F:DNA-binding transcription factor activity"/>
    <property type="evidence" value="ECO:0007669"/>
    <property type="project" value="InterPro"/>
</dbReference>
<dbReference type="RefSeq" id="WP_091325664.1">
    <property type="nucleotide sequence ID" value="NZ_FOSW01000008.1"/>
</dbReference>
<dbReference type="EMBL" id="FOSW01000008">
    <property type="protein sequence ID" value="SFL23884.1"/>
    <property type="molecule type" value="Genomic_DNA"/>
</dbReference>
<accession>A0A1I4G1I3</accession>
<dbReference type="GO" id="GO:0006950">
    <property type="term" value="P:response to stress"/>
    <property type="evidence" value="ECO:0007669"/>
    <property type="project" value="TreeGrafter"/>
</dbReference>
<evidence type="ECO:0000313" key="3">
    <source>
        <dbReference type="Proteomes" id="UP000199152"/>
    </source>
</evidence>
<dbReference type="Pfam" id="PF12802">
    <property type="entry name" value="MarR_2"/>
    <property type="match status" value="1"/>
</dbReference>
<gene>
    <name evidence="2" type="ORF">SAMN04488085_108107</name>
</gene>
<dbReference type="AlphaFoldDB" id="A0A1I4G1I3"/>
<name>A0A1I4G1I3_9ACTN</name>
<keyword evidence="3" id="KW-1185">Reference proteome</keyword>
<dbReference type="InterPro" id="IPR036388">
    <property type="entry name" value="WH-like_DNA-bd_sf"/>
</dbReference>
<evidence type="ECO:0000259" key="1">
    <source>
        <dbReference type="PROSITE" id="PS50995"/>
    </source>
</evidence>
<dbReference type="InParanoid" id="A0A1I4G1I3"/>
<protein>
    <submittedName>
        <fullName evidence="2">Transcriptional regulator, MarR family</fullName>
    </submittedName>
</protein>
<dbReference type="OrthoDB" id="4549026at2"/>
<sequence length="182" mass="20418">MKTVTTTRPELLDNGVDDQRFRALIYDLLAFSSRLEEVRNGLGALLGVTGPQYSTLIAIRLLSGERAIGITDVADFLHVSGAFVTSEVNKLVKLALVEKVRDQQDRRRVSLSVTAEAEARLDELSTFQRPVNDRLFANITREEFLVLSKVLKQLVSQGDEAELYMEYLLKKHQPRLADDEAG</sequence>